<dbReference type="Proteomes" id="UP000016491">
    <property type="component" value="Unassembled WGS sequence"/>
</dbReference>
<dbReference type="Gene3D" id="2.60.40.1140">
    <property type="entry name" value="Collagen-binding surface protein Cna, B-type domain"/>
    <property type="match status" value="1"/>
</dbReference>
<organism evidence="3 4">
    <name type="scientific">[Clostridium] symbiosum ATCC 14940</name>
    <dbReference type="NCBI Taxonomy" id="411472"/>
    <lineage>
        <taxon>Bacteria</taxon>
        <taxon>Bacillati</taxon>
        <taxon>Bacillota</taxon>
        <taxon>Clostridia</taxon>
        <taxon>Lachnospirales</taxon>
        <taxon>Lachnospiraceae</taxon>
        <taxon>Otoolea</taxon>
    </lineage>
</organism>
<keyword evidence="1" id="KW-0732">Signal</keyword>
<dbReference type="InterPro" id="IPR008454">
    <property type="entry name" value="Collagen-bd_Cna-like_B-typ_dom"/>
</dbReference>
<dbReference type="EMBL" id="AWSU01000072">
    <property type="protein sequence ID" value="ERI79421.1"/>
    <property type="molecule type" value="Genomic_DNA"/>
</dbReference>
<feature type="signal peptide" evidence="1">
    <location>
        <begin position="1"/>
        <end position="37"/>
    </location>
</feature>
<evidence type="ECO:0000313" key="4">
    <source>
        <dbReference type="Proteomes" id="UP000016491"/>
    </source>
</evidence>
<dbReference type="CDD" id="cd00222">
    <property type="entry name" value="CollagenBindB"/>
    <property type="match status" value="1"/>
</dbReference>
<evidence type="ECO:0000259" key="2">
    <source>
        <dbReference type="Pfam" id="PF05738"/>
    </source>
</evidence>
<comment type="caution">
    <text evidence="3">The sequence shown here is derived from an EMBL/GenBank/DDBJ whole genome shotgun (WGS) entry which is preliminary data.</text>
</comment>
<name>A0ABC9U216_CLOSY</name>
<gene>
    <name evidence="3" type="ORF">CLOSYM_00850</name>
</gene>
<protein>
    <submittedName>
        <fullName evidence="3">Cna protein B-type domain protein</fullName>
    </submittedName>
</protein>
<evidence type="ECO:0000256" key="1">
    <source>
        <dbReference type="SAM" id="SignalP"/>
    </source>
</evidence>
<dbReference type="SUPFAM" id="SSF49478">
    <property type="entry name" value="Cna protein B-type domain"/>
    <property type="match status" value="1"/>
</dbReference>
<evidence type="ECO:0000313" key="3">
    <source>
        <dbReference type="EMBL" id="ERI79421.1"/>
    </source>
</evidence>
<proteinExistence type="predicted"/>
<feature type="chain" id="PRO_5044810662" evidence="1">
    <location>
        <begin position="38"/>
        <end position="158"/>
    </location>
</feature>
<reference evidence="3 4" key="1">
    <citation type="submission" date="2013-07" db="EMBL/GenBank/DDBJ databases">
        <authorList>
            <person name="Weinstock G."/>
            <person name="Sodergren E."/>
            <person name="Wylie T."/>
            <person name="Fulton L."/>
            <person name="Fulton R."/>
            <person name="Fronick C."/>
            <person name="O'Laughlin M."/>
            <person name="Godfrey J."/>
            <person name="Miner T."/>
            <person name="Herter B."/>
            <person name="Appelbaum E."/>
            <person name="Cordes M."/>
            <person name="Lek S."/>
            <person name="Wollam A."/>
            <person name="Pepin K.H."/>
            <person name="Palsikar V.B."/>
            <person name="Mitreva M."/>
            <person name="Wilson R.K."/>
        </authorList>
    </citation>
    <scope>NUCLEOTIDE SEQUENCE [LARGE SCALE GENOMIC DNA]</scope>
    <source>
        <strain evidence="3 4">ATCC 14940</strain>
    </source>
</reference>
<dbReference type="Pfam" id="PF05738">
    <property type="entry name" value="Cna_B"/>
    <property type="match status" value="1"/>
</dbReference>
<dbReference type="AlphaFoldDB" id="A0ABC9U216"/>
<sequence>MEVFNMNNILNFMKKNGAIALCLIATMIFATTTTAYAGMNNLGPGDDYEFDVPVETEPSTNTQIVIDIVNTHEIYLVDVTGTKTWVDNNDQDGTRPDEITIHLYADGEDTGKSTTLSEATNWKYSFKNLPQYKDGSLIDYTVIEEVPEGYTVDYIVGD</sequence>
<accession>A0ABC9U216</accession>
<feature type="domain" description="CNA-B" evidence="2">
    <location>
        <begin position="79"/>
        <end position="154"/>
    </location>
</feature>